<evidence type="ECO:0000313" key="2">
    <source>
        <dbReference type="EMBL" id="CAD9283522.1"/>
    </source>
</evidence>
<gene>
    <name evidence="2" type="ORF">GOCE00092_LOCUS12434</name>
</gene>
<reference evidence="2" key="1">
    <citation type="submission" date="2021-01" db="EMBL/GenBank/DDBJ databases">
        <authorList>
            <person name="Corre E."/>
            <person name="Pelletier E."/>
            <person name="Niang G."/>
            <person name="Scheremetjew M."/>
            <person name="Finn R."/>
            <person name="Kale V."/>
            <person name="Holt S."/>
            <person name="Cochrane G."/>
            <person name="Meng A."/>
            <person name="Brown T."/>
            <person name="Cohen L."/>
        </authorList>
    </citation>
    <scope>NUCLEOTIDE SEQUENCE</scope>
    <source>
        <strain evidence="2">CCMP 410</strain>
    </source>
</reference>
<protein>
    <submittedName>
        <fullName evidence="2">Uncharacterized protein</fullName>
    </submittedName>
</protein>
<dbReference type="AlphaFoldDB" id="A0A7S1V006"/>
<name>A0A7S1V006_9STRA</name>
<organism evidence="2">
    <name type="scientific">Grammatophora oceanica</name>
    <dbReference type="NCBI Taxonomy" id="210454"/>
    <lineage>
        <taxon>Eukaryota</taxon>
        <taxon>Sar</taxon>
        <taxon>Stramenopiles</taxon>
        <taxon>Ochrophyta</taxon>
        <taxon>Bacillariophyta</taxon>
        <taxon>Fragilariophyceae</taxon>
        <taxon>Fragilariophycidae</taxon>
        <taxon>Rhabdonematales</taxon>
        <taxon>Grammatophoraceae</taxon>
        <taxon>Grammatophora</taxon>
    </lineage>
</organism>
<proteinExistence type="predicted"/>
<feature type="region of interest" description="Disordered" evidence="1">
    <location>
        <begin position="137"/>
        <end position="195"/>
    </location>
</feature>
<dbReference type="EMBL" id="HBGK01024009">
    <property type="protein sequence ID" value="CAD9283522.1"/>
    <property type="molecule type" value="Transcribed_RNA"/>
</dbReference>
<accession>A0A7S1V006</accession>
<evidence type="ECO:0000256" key="1">
    <source>
        <dbReference type="SAM" id="MobiDB-lite"/>
    </source>
</evidence>
<sequence length="271" mass="30230">MASNLMKTTTEATRLLQQLGFTIPHKMGERADKNVVLVERIPSLIEFLPDLIPGISACDTMATPLGLESRRAEKELTKRKKRKKKLPEIEPKKESPYFDCMQKVLDLREKESAWRKKRKQQTIGKILRRRHIAKLVSNVSFPKGGRENMRTEKDKDTNTEETTSRRSKSKVLPTTSSPPQPEGDNSGRLSPTNGTVMSSAMKRIRSLVGTPAVTSTSSQPVLTHAVVVVVESSLQGQVVETVRSNESLFTHIVHTNSGEIELSTSTSEPQE</sequence>
<feature type="compositionally biased region" description="Basic and acidic residues" evidence="1">
    <location>
        <begin position="144"/>
        <end position="164"/>
    </location>
</feature>